<comment type="caution">
    <text evidence="6">Lacks conserved residue(s) required for the propagation of feature annotation.</text>
</comment>
<comment type="function">
    <text evidence="6">A probable RNA chaperone. Forms a complex with KhpA which binds to cellular RNA and controls its expression. Plays a role in peptidoglycan (PG) homeostasis and cell length regulation.</text>
</comment>
<dbReference type="GO" id="GO:0003723">
    <property type="term" value="F:RNA binding"/>
    <property type="evidence" value="ECO:0007669"/>
    <property type="project" value="UniProtKB-UniRule"/>
</dbReference>
<name>A0A135YUE0_9FIRM</name>
<keyword evidence="4 6" id="KW-0143">Chaperone</keyword>
<evidence type="ECO:0000256" key="5">
    <source>
        <dbReference type="ARBA" id="ARBA00023316"/>
    </source>
</evidence>
<evidence type="ECO:0000256" key="4">
    <source>
        <dbReference type="ARBA" id="ARBA00023186"/>
    </source>
</evidence>
<reference evidence="8 10" key="1">
    <citation type="submission" date="2016-02" db="EMBL/GenBank/DDBJ databases">
        <authorList>
            <person name="Wen L."/>
            <person name="He K."/>
            <person name="Yang H."/>
        </authorList>
    </citation>
    <scope>NUCLEOTIDE SEQUENCE [LARGE SCALE GENOMIC DNA]</scope>
    <source>
        <strain evidence="8 10">MJR8628A</strain>
    </source>
</reference>
<dbReference type="Gene3D" id="3.30.300.20">
    <property type="match status" value="1"/>
</dbReference>
<evidence type="ECO:0000313" key="9">
    <source>
        <dbReference type="EMBL" id="SUB61869.1"/>
    </source>
</evidence>
<keyword evidence="3 6" id="KW-0133">Cell shape</keyword>
<evidence type="ECO:0000256" key="6">
    <source>
        <dbReference type="HAMAP-Rule" id="MF_00867"/>
    </source>
</evidence>
<dbReference type="GO" id="GO:0005737">
    <property type="term" value="C:cytoplasm"/>
    <property type="evidence" value="ECO:0007669"/>
    <property type="project" value="UniProtKB-SubCell"/>
</dbReference>
<dbReference type="CDD" id="cd02414">
    <property type="entry name" value="KH-II_Jag"/>
    <property type="match status" value="1"/>
</dbReference>
<dbReference type="InterPro" id="IPR039247">
    <property type="entry name" value="KhpB"/>
</dbReference>
<dbReference type="SMART" id="SM01245">
    <property type="entry name" value="Jag_N"/>
    <property type="match status" value="1"/>
</dbReference>
<dbReference type="InterPro" id="IPR038247">
    <property type="entry name" value="Jag_N_dom_sf"/>
</dbReference>
<dbReference type="GeneID" id="79842187"/>
<dbReference type="Gene3D" id="3.30.1370.50">
    <property type="entry name" value="R3H-like domain"/>
    <property type="match status" value="1"/>
</dbReference>
<evidence type="ECO:0000313" key="11">
    <source>
        <dbReference type="Proteomes" id="UP000255101"/>
    </source>
</evidence>
<keyword evidence="1 6" id="KW-0963">Cytoplasm</keyword>
<evidence type="ECO:0000256" key="1">
    <source>
        <dbReference type="ARBA" id="ARBA00022490"/>
    </source>
</evidence>
<dbReference type="SUPFAM" id="SSF82708">
    <property type="entry name" value="R3H domain"/>
    <property type="match status" value="1"/>
</dbReference>
<dbReference type="Gene3D" id="3.30.30.80">
    <property type="entry name" value="probable RNA-binding protein from clostridium symbiosum atcc 14940"/>
    <property type="match status" value="1"/>
</dbReference>
<dbReference type="GO" id="GO:0008360">
    <property type="term" value="P:regulation of cell shape"/>
    <property type="evidence" value="ECO:0007669"/>
    <property type="project" value="UniProtKB-KW"/>
</dbReference>
<dbReference type="RefSeq" id="WP_002843040.1">
    <property type="nucleotide sequence ID" value="NZ_CAMPYD010000003.1"/>
</dbReference>
<protein>
    <recommendedName>
        <fullName evidence="6">RNA-binding protein KhpB</fullName>
    </recommendedName>
    <alternativeName>
        <fullName evidence="6">RNA-binding protein EloR</fullName>
    </alternativeName>
</protein>
<dbReference type="InterPro" id="IPR001374">
    <property type="entry name" value="R3H_dom"/>
</dbReference>
<sequence>MESKVIYAKSSDEAVEKLLESTNAERSSIEVLVKQKPSKGFLGLGSKDGIYELTYKLVEDKVIVKEEKISPKLTQKEEAKAKNEVENKEILEDKETVNITQEDEVRVARDFVETLLKNADVDADVDIKVEDNLMKVRISGDQASCLIGRRGDTLDAIQFLTGLALNRVNKDSKTRVFVDIENYRKKREESLKRYCYKAAREVAKTRRTKKLDYMNPYERRIIHSALQNDRYVITYSEGTDPYRRVVIECKNKR</sequence>
<gene>
    <name evidence="6" type="primary">khpB</name>
    <name evidence="6" type="synonym">eloR</name>
    <name evidence="8" type="ORF">HMPREF3195_00922</name>
    <name evidence="9" type="ORF">NCTC11460_01859</name>
</gene>
<evidence type="ECO:0000256" key="2">
    <source>
        <dbReference type="ARBA" id="ARBA00022884"/>
    </source>
</evidence>
<dbReference type="PATRIC" id="fig|1261.3.peg.34"/>
<proteinExistence type="inferred from homology"/>
<evidence type="ECO:0000259" key="7">
    <source>
        <dbReference type="PROSITE" id="PS51061"/>
    </source>
</evidence>
<evidence type="ECO:0000313" key="10">
    <source>
        <dbReference type="Proteomes" id="UP000070326"/>
    </source>
</evidence>
<dbReference type="EMBL" id="LSQZ01000035">
    <property type="protein sequence ID" value="KXI13029.1"/>
    <property type="molecule type" value="Genomic_DNA"/>
</dbReference>
<dbReference type="Pfam" id="PF14804">
    <property type="entry name" value="Jag_N"/>
    <property type="match status" value="1"/>
</dbReference>
<dbReference type="PROSITE" id="PS51061">
    <property type="entry name" value="R3H"/>
    <property type="match status" value="1"/>
</dbReference>
<dbReference type="GO" id="GO:0009252">
    <property type="term" value="P:peptidoglycan biosynthetic process"/>
    <property type="evidence" value="ECO:0007669"/>
    <property type="project" value="UniProtKB-UniRule"/>
</dbReference>
<dbReference type="eggNOG" id="COG1847">
    <property type="taxonomic scope" value="Bacteria"/>
</dbReference>
<evidence type="ECO:0000256" key="3">
    <source>
        <dbReference type="ARBA" id="ARBA00022960"/>
    </source>
</evidence>
<dbReference type="Proteomes" id="UP000255101">
    <property type="component" value="Unassembled WGS sequence"/>
</dbReference>
<dbReference type="GO" id="GO:0071555">
    <property type="term" value="P:cell wall organization"/>
    <property type="evidence" value="ECO:0007669"/>
    <property type="project" value="UniProtKB-KW"/>
</dbReference>
<dbReference type="InterPro" id="IPR038008">
    <property type="entry name" value="Jag_KH"/>
</dbReference>
<keyword evidence="5 6" id="KW-0961">Cell wall biogenesis/degradation</keyword>
<feature type="domain" description="R3H" evidence="7">
    <location>
        <begin position="185"/>
        <end position="251"/>
    </location>
</feature>
<dbReference type="HAMAP" id="MF_00867">
    <property type="entry name" value="KhpB"/>
    <property type="match status" value="1"/>
</dbReference>
<dbReference type="SMART" id="SM00393">
    <property type="entry name" value="R3H"/>
    <property type="match status" value="1"/>
</dbReference>
<dbReference type="AlphaFoldDB" id="A0A135YUE0"/>
<dbReference type="InterPro" id="IPR032782">
    <property type="entry name" value="KhpB_N"/>
</dbReference>
<evidence type="ECO:0000313" key="8">
    <source>
        <dbReference type="EMBL" id="KXI13029.1"/>
    </source>
</evidence>
<dbReference type="STRING" id="1261.HMPREF3195_00922"/>
<comment type="subunit">
    <text evidence="6">Forms a complex with KhpA.</text>
</comment>
<keyword evidence="2 6" id="KW-0694">RNA-binding</keyword>
<organism evidence="8 10">
    <name type="scientific">Peptostreptococcus anaerobius</name>
    <dbReference type="NCBI Taxonomy" id="1261"/>
    <lineage>
        <taxon>Bacteria</taxon>
        <taxon>Bacillati</taxon>
        <taxon>Bacillota</taxon>
        <taxon>Clostridia</taxon>
        <taxon>Peptostreptococcales</taxon>
        <taxon>Peptostreptococcaceae</taxon>
        <taxon>Peptostreptococcus</taxon>
    </lineage>
</organism>
<dbReference type="Pfam" id="PF13083">
    <property type="entry name" value="KH_KhpA-B"/>
    <property type="match status" value="1"/>
</dbReference>
<reference evidence="9 11" key="2">
    <citation type="submission" date="2018-06" db="EMBL/GenBank/DDBJ databases">
        <authorList>
            <consortium name="Pathogen Informatics"/>
            <person name="Doyle S."/>
        </authorList>
    </citation>
    <scope>NUCLEOTIDE SEQUENCE [LARGE SCALE GENOMIC DNA]</scope>
    <source>
        <strain evidence="9 11">NCTC11460</strain>
    </source>
</reference>
<dbReference type="PANTHER" id="PTHR35800">
    <property type="entry name" value="PROTEIN JAG"/>
    <property type="match status" value="1"/>
</dbReference>
<dbReference type="EMBL" id="UGTB01000004">
    <property type="protein sequence ID" value="SUB61869.1"/>
    <property type="molecule type" value="Genomic_DNA"/>
</dbReference>
<dbReference type="NCBIfam" id="NF041568">
    <property type="entry name" value="Jag_EloR"/>
    <property type="match status" value="1"/>
</dbReference>
<dbReference type="InterPro" id="IPR036867">
    <property type="entry name" value="R3H_dom_sf"/>
</dbReference>
<comment type="domain">
    <text evidence="6">Has an N-terminal Jag-N domain and 2 RNA-binding domains (KH and R3H).</text>
</comment>
<dbReference type="CDD" id="cd02644">
    <property type="entry name" value="R3H_jag"/>
    <property type="match status" value="1"/>
</dbReference>
<comment type="similarity">
    <text evidence="6">Belongs to the KhpB RNA-binding protein family.</text>
</comment>
<comment type="subcellular location">
    <subcellularLocation>
        <location evidence="6">Cytoplasm</location>
    </subcellularLocation>
</comment>
<dbReference type="Pfam" id="PF01424">
    <property type="entry name" value="R3H"/>
    <property type="match status" value="1"/>
</dbReference>
<accession>A0A135YUE0</accession>
<dbReference type="InterPro" id="IPR034079">
    <property type="entry name" value="R3H_KhpB"/>
</dbReference>
<dbReference type="InterPro" id="IPR015946">
    <property type="entry name" value="KH_dom-like_a/b"/>
</dbReference>
<dbReference type="PANTHER" id="PTHR35800:SF1">
    <property type="entry name" value="RNA-BINDING PROTEIN KHPB"/>
    <property type="match status" value="1"/>
</dbReference>
<dbReference type="Proteomes" id="UP000070326">
    <property type="component" value="Unassembled WGS sequence"/>
</dbReference>